<dbReference type="InterPro" id="IPR036791">
    <property type="entry name" value="Ribosomal_bL9_C_sf"/>
</dbReference>
<dbReference type="Pfam" id="PF03948">
    <property type="entry name" value="Ribosomal_L9_C"/>
    <property type="match status" value="1"/>
</dbReference>
<keyword evidence="11" id="KW-1185">Reference proteome</keyword>
<comment type="similarity">
    <text evidence="1 7">Belongs to the bacterial ribosomal protein bL9 family.</text>
</comment>
<dbReference type="OrthoDB" id="9788336at2"/>
<evidence type="ECO:0000256" key="2">
    <source>
        <dbReference type="ARBA" id="ARBA00022730"/>
    </source>
</evidence>
<dbReference type="GO" id="GO:0006412">
    <property type="term" value="P:translation"/>
    <property type="evidence" value="ECO:0007669"/>
    <property type="project" value="UniProtKB-UniRule"/>
</dbReference>
<dbReference type="SUPFAM" id="SSF55658">
    <property type="entry name" value="L9 N-domain-like"/>
    <property type="match status" value="1"/>
</dbReference>
<proteinExistence type="inferred from homology"/>
<keyword evidence="3 7" id="KW-0694">RNA-binding</keyword>
<evidence type="ECO:0000256" key="1">
    <source>
        <dbReference type="ARBA" id="ARBA00010605"/>
    </source>
</evidence>
<evidence type="ECO:0000313" key="11">
    <source>
        <dbReference type="Proteomes" id="UP000031623"/>
    </source>
</evidence>
<gene>
    <name evidence="7" type="primary">rplI</name>
    <name evidence="10" type="ORF">THII_3457</name>
</gene>
<feature type="domain" description="Ribosomal protein L9" evidence="8">
    <location>
        <begin position="1"/>
        <end position="47"/>
    </location>
</feature>
<dbReference type="Gene3D" id="3.40.5.10">
    <property type="entry name" value="Ribosomal protein L9, N-terminal domain"/>
    <property type="match status" value="1"/>
</dbReference>
<dbReference type="SUPFAM" id="SSF55653">
    <property type="entry name" value="Ribosomal protein L9 C-domain"/>
    <property type="match status" value="1"/>
</dbReference>
<organism evidence="10 11">
    <name type="scientific">Thioploca ingrica</name>
    <dbReference type="NCBI Taxonomy" id="40754"/>
    <lineage>
        <taxon>Bacteria</taxon>
        <taxon>Pseudomonadati</taxon>
        <taxon>Pseudomonadota</taxon>
        <taxon>Gammaproteobacteria</taxon>
        <taxon>Thiotrichales</taxon>
        <taxon>Thiotrichaceae</taxon>
        <taxon>Thioploca</taxon>
    </lineage>
</organism>
<evidence type="ECO:0000313" key="10">
    <source>
        <dbReference type="EMBL" id="BAP57754.1"/>
    </source>
</evidence>
<accession>A0A090AJT1</accession>
<keyword evidence="2 7" id="KW-0699">rRNA-binding</keyword>
<dbReference type="GO" id="GO:1990904">
    <property type="term" value="C:ribonucleoprotein complex"/>
    <property type="evidence" value="ECO:0007669"/>
    <property type="project" value="UniProtKB-KW"/>
</dbReference>
<dbReference type="PANTHER" id="PTHR21368">
    <property type="entry name" value="50S RIBOSOMAL PROTEIN L9"/>
    <property type="match status" value="1"/>
</dbReference>
<dbReference type="STRING" id="40754.THII_3457"/>
<evidence type="ECO:0000256" key="7">
    <source>
        <dbReference type="HAMAP-Rule" id="MF_00503"/>
    </source>
</evidence>
<sequence>MEVILLEKIKNLGNLGDKINVKPGHARNYLIPQNKAALATPANIAEFDKRRSEFEKAQRDALTYAQERATQLKDLIVEITGKVGVEGKLFGSVNTTDIAQAINGGGVEISKHEIRLPNGPLRHVGEYEIAVHLHPDVDASITVHVVAEE</sequence>
<dbReference type="Proteomes" id="UP000031623">
    <property type="component" value="Chromosome"/>
</dbReference>
<dbReference type="Pfam" id="PF01281">
    <property type="entry name" value="Ribosomal_L9_N"/>
    <property type="match status" value="1"/>
</dbReference>
<dbReference type="GO" id="GO:0019843">
    <property type="term" value="F:rRNA binding"/>
    <property type="evidence" value="ECO:0007669"/>
    <property type="project" value="UniProtKB-UniRule"/>
</dbReference>
<evidence type="ECO:0000256" key="5">
    <source>
        <dbReference type="ARBA" id="ARBA00023274"/>
    </source>
</evidence>
<evidence type="ECO:0000256" key="3">
    <source>
        <dbReference type="ARBA" id="ARBA00022884"/>
    </source>
</evidence>
<dbReference type="GO" id="GO:0005840">
    <property type="term" value="C:ribosome"/>
    <property type="evidence" value="ECO:0007669"/>
    <property type="project" value="UniProtKB-KW"/>
</dbReference>
<name>A0A090AJT1_9GAMM</name>
<dbReference type="InterPro" id="IPR020594">
    <property type="entry name" value="Ribosomal_bL9_bac/chp"/>
</dbReference>
<dbReference type="NCBIfam" id="TIGR00158">
    <property type="entry name" value="L9"/>
    <property type="match status" value="1"/>
</dbReference>
<comment type="function">
    <text evidence="7">Binds to the 23S rRNA.</text>
</comment>
<dbReference type="KEGG" id="tig:THII_3457"/>
<dbReference type="GO" id="GO:0003735">
    <property type="term" value="F:structural constituent of ribosome"/>
    <property type="evidence" value="ECO:0007669"/>
    <property type="project" value="InterPro"/>
</dbReference>
<dbReference type="InterPro" id="IPR009027">
    <property type="entry name" value="Ribosomal_bL9/RNase_H1_N"/>
</dbReference>
<dbReference type="InterPro" id="IPR020069">
    <property type="entry name" value="Ribosomal_bL9_C"/>
</dbReference>
<keyword evidence="4 7" id="KW-0689">Ribosomal protein</keyword>
<protein>
    <recommendedName>
        <fullName evidence="6 7">Large ribosomal subunit protein bL9</fullName>
    </recommendedName>
</protein>
<dbReference type="AlphaFoldDB" id="A0A090AJT1"/>
<dbReference type="InterPro" id="IPR020070">
    <property type="entry name" value="Ribosomal_bL9_N"/>
</dbReference>
<dbReference type="EMBL" id="AP014633">
    <property type="protein sequence ID" value="BAP57754.1"/>
    <property type="molecule type" value="Genomic_DNA"/>
</dbReference>
<feature type="domain" description="Large ribosomal subunit protein bL9 C-terminal" evidence="9">
    <location>
        <begin position="65"/>
        <end position="147"/>
    </location>
</feature>
<evidence type="ECO:0000259" key="8">
    <source>
        <dbReference type="Pfam" id="PF01281"/>
    </source>
</evidence>
<dbReference type="HAMAP" id="MF_00503">
    <property type="entry name" value="Ribosomal_bL9"/>
    <property type="match status" value="1"/>
</dbReference>
<evidence type="ECO:0000256" key="6">
    <source>
        <dbReference type="ARBA" id="ARBA00035292"/>
    </source>
</evidence>
<keyword evidence="5 7" id="KW-0687">Ribonucleoprotein</keyword>
<dbReference type="InterPro" id="IPR000244">
    <property type="entry name" value="Ribosomal_bL9"/>
</dbReference>
<dbReference type="InterPro" id="IPR036935">
    <property type="entry name" value="Ribosomal_bL9_N_sf"/>
</dbReference>
<evidence type="ECO:0000259" key="9">
    <source>
        <dbReference type="Pfam" id="PF03948"/>
    </source>
</evidence>
<dbReference type="Gene3D" id="3.10.430.100">
    <property type="entry name" value="Ribosomal protein L9, C-terminal domain"/>
    <property type="match status" value="1"/>
</dbReference>
<evidence type="ECO:0000256" key="4">
    <source>
        <dbReference type="ARBA" id="ARBA00022980"/>
    </source>
</evidence>
<reference evidence="10 11" key="1">
    <citation type="journal article" date="2014" name="ISME J.">
        <title>Ecophysiology of Thioploca ingrica as revealed by the complete genome sequence supplemented with proteomic evidence.</title>
        <authorList>
            <person name="Kojima H."/>
            <person name="Ogura Y."/>
            <person name="Yamamoto N."/>
            <person name="Togashi T."/>
            <person name="Mori H."/>
            <person name="Watanabe T."/>
            <person name="Nemoto F."/>
            <person name="Kurokawa K."/>
            <person name="Hayashi T."/>
            <person name="Fukui M."/>
        </authorList>
    </citation>
    <scope>NUCLEOTIDE SEQUENCE [LARGE SCALE GENOMIC DNA]</scope>
</reference>
<dbReference type="HOGENOM" id="CLU_078938_4_1_6"/>